<dbReference type="InterPro" id="IPR035906">
    <property type="entry name" value="MetI-like_sf"/>
</dbReference>
<comment type="caution">
    <text evidence="8">The sequence shown here is derived from an EMBL/GenBank/DDBJ whole genome shotgun (WGS) entry which is preliminary data.</text>
</comment>
<feature type="transmembrane region" description="Helical" evidence="6">
    <location>
        <begin position="82"/>
        <end position="99"/>
    </location>
</feature>
<feature type="transmembrane region" description="Helical" evidence="6">
    <location>
        <begin position="152"/>
        <end position="170"/>
    </location>
</feature>
<dbReference type="EMBL" id="JBGEHV010000011">
    <property type="protein sequence ID" value="MEY8039363.1"/>
    <property type="molecule type" value="Genomic_DNA"/>
</dbReference>
<evidence type="ECO:0000256" key="2">
    <source>
        <dbReference type="ARBA" id="ARBA00022448"/>
    </source>
</evidence>
<reference evidence="8 9" key="1">
    <citation type="submission" date="2024-08" db="EMBL/GenBank/DDBJ databases">
        <title>Genome mining of Saccharopolyspora cebuensis PGLac3 from Nigerian medicinal plant.</title>
        <authorList>
            <person name="Ezeobiora C.E."/>
            <person name="Igbokwe N.H."/>
            <person name="Amin D.H."/>
            <person name="Mendie U.E."/>
        </authorList>
    </citation>
    <scope>NUCLEOTIDE SEQUENCE [LARGE SCALE GENOMIC DNA]</scope>
    <source>
        <strain evidence="8 9">PGLac3</strain>
    </source>
</reference>
<gene>
    <name evidence="8" type="ORF">AB8O55_08135</name>
</gene>
<name>A0ABV4CFT0_9PSEU</name>
<feature type="transmembrane region" description="Helical" evidence="6">
    <location>
        <begin position="55"/>
        <end position="76"/>
    </location>
</feature>
<proteinExistence type="inferred from homology"/>
<dbReference type="PANTHER" id="PTHR30177:SF4">
    <property type="entry name" value="OSMOPROTECTANT IMPORT PERMEASE PROTEIN OSMW"/>
    <property type="match status" value="1"/>
</dbReference>
<keyword evidence="9" id="KW-1185">Reference proteome</keyword>
<keyword evidence="4 6" id="KW-1133">Transmembrane helix</keyword>
<comment type="subcellular location">
    <subcellularLocation>
        <location evidence="6">Cell membrane</location>
        <topology evidence="6">Multi-pass membrane protein</topology>
    </subcellularLocation>
    <subcellularLocation>
        <location evidence="1">Membrane</location>
        <topology evidence="1">Multi-pass membrane protein</topology>
    </subcellularLocation>
</comment>
<keyword evidence="3 6" id="KW-0812">Transmembrane</keyword>
<keyword evidence="2 6" id="KW-0813">Transport</keyword>
<comment type="similarity">
    <text evidence="6">Belongs to the binding-protein-dependent transport system permease family.</text>
</comment>
<evidence type="ECO:0000256" key="5">
    <source>
        <dbReference type="ARBA" id="ARBA00023136"/>
    </source>
</evidence>
<feature type="domain" description="ABC transmembrane type-1" evidence="7">
    <location>
        <begin position="18"/>
        <end position="200"/>
    </location>
</feature>
<sequence>MLDFAASPSNRELVLRQLAQHVYLALLPLLLGVALALPLGRLVQQVRWVRGPVQGAANVLYTIPSLALFVIIPGILGTPLLSSVNVVIALTLYTAALLVRPVADALRSVPEQVVAAATAMGYPPGKRFVAVELPLAVPVLTAAVRVASVSNISLVSVGALVGIGGLGRLFTDGFQRDYPAQIVVGIVLTLLLALLVDLLLVAVSRLLTPWARARGAAGVR</sequence>
<evidence type="ECO:0000256" key="1">
    <source>
        <dbReference type="ARBA" id="ARBA00004141"/>
    </source>
</evidence>
<evidence type="ECO:0000256" key="4">
    <source>
        <dbReference type="ARBA" id="ARBA00022989"/>
    </source>
</evidence>
<keyword evidence="5 6" id="KW-0472">Membrane</keyword>
<protein>
    <submittedName>
        <fullName evidence="8">ABC transporter permease</fullName>
    </submittedName>
</protein>
<feature type="transmembrane region" description="Helical" evidence="6">
    <location>
        <begin position="182"/>
        <end position="203"/>
    </location>
</feature>
<dbReference type="PROSITE" id="PS50928">
    <property type="entry name" value="ABC_TM1"/>
    <property type="match status" value="1"/>
</dbReference>
<dbReference type="Proteomes" id="UP001564626">
    <property type="component" value="Unassembled WGS sequence"/>
</dbReference>
<evidence type="ECO:0000313" key="9">
    <source>
        <dbReference type="Proteomes" id="UP001564626"/>
    </source>
</evidence>
<dbReference type="SUPFAM" id="SSF161098">
    <property type="entry name" value="MetI-like"/>
    <property type="match status" value="1"/>
</dbReference>
<dbReference type="Pfam" id="PF00528">
    <property type="entry name" value="BPD_transp_1"/>
    <property type="match status" value="1"/>
</dbReference>
<feature type="transmembrane region" description="Helical" evidence="6">
    <location>
        <begin position="20"/>
        <end position="43"/>
    </location>
</feature>
<dbReference type="InterPro" id="IPR051204">
    <property type="entry name" value="ABC_transp_perm/SBD"/>
</dbReference>
<dbReference type="Gene3D" id="1.10.3720.10">
    <property type="entry name" value="MetI-like"/>
    <property type="match status" value="1"/>
</dbReference>
<dbReference type="CDD" id="cd06261">
    <property type="entry name" value="TM_PBP2"/>
    <property type="match status" value="1"/>
</dbReference>
<evidence type="ECO:0000259" key="7">
    <source>
        <dbReference type="PROSITE" id="PS50928"/>
    </source>
</evidence>
<dbReference type="InterPro" id="IPR000515">
    <property type="entry name" value="MetI-like"/>
</dbReference>
<evidence type="ECO:0000313" key="8">
    <source>
        <dbReference type="EMBL" id="MEY8039363.1"/>
    </source>
</evidence>
<evidence type="ECO:0000256" key="6">
    <source>
        <dbReference type="RuleBase" id="RU363032"/>
    </source>
</evidence>
<accession>A0ABV4CFT0</accession>
<dbReference type="PANTHER" id="PTHR30177">
    <property type="entry name" value="GLYCINE BETAINE/L-PROLINE TRANSPORT SYSTEM PERMEASE PROTEIN PROW"/>
    <property type="match status" value="1"/>
</dbReference>
<evidence type="ECO:0000256" key="3">
    <source>
        <dbReference type="ARBA" id="ARBA00022692"/>
    </source>
</evidence>
<organism evidence="8 9">
    <name type="scientific">Saccharopolyspora cebuensis</name>
    <dbReference type="NCBI Taxonomy" id="418759"/>
    <lineage>
        <taxon>Bacteria</taxon>
        <taxon>Bacillati</taxon>
        <taxon>Actinomycetota</taxon>
        <taxon>Actinomycetes</taxon>
        <taxon>Pseudonocardiales</taxon>
        <taxon>Pseudonocardiaceae</taxon>
        <taxon>Saccharopolyspora</taxon>
    </lineage>
</organism>